<dbReference type="AlphaFoldDB" id="A0A2T2ZXB3"/>
<evidence type="ECO:0000256" key="2">
    <source>
        <dbReference type="SAM" id="SignalP"/>
    </source>
</evidence>
<keyword evidence="5" id="KW-1185">Reference proteome</keyword>
<sequence length="508" mass="53236">MAYKPLMVAILAATVQAAPDSRTFAVLHFYGDGPLMEGRVDPIVSPGVTASHVHTIQGGSNFGISATGEDLMNSSCSSALVEGDNSAYWFPKLYFHDKINDTVEPVDLYYANVYYFFEPTDDDVVAFPVGLQMTSGDASLRDCPNFYGSLQLDAGNSSGIQPVQWTCPRSSYEPASWEWASESNGSAAGIQDQGNQGAGQGFPFAECDGEYSPLRQDTHFPSCYDPSKDLTDYKNNMVFPTVNYTSGKQNCPAGFIHVPHLFFESYWNTPAFADRWTPDSGYQPFTLSNGDLTGCSSHGDFMAAWDTTVLQNIIDTCDAGDSGMDLCPGVTARNRSSTCNVASPIDEDIYNNLTVLPGNNPMSGWGMSFGGDDSGDVSATIAASITSAAVSGASGVVSSAPSVLTATPDVESSTATSSDLAVAVGAASFTSSVTATAPALPVETSSSSGGDSSSALTTNVESAPTDTATSAASAAATTLVKQCKKKRDSSSHDHAKAHMARHQGSGSH</sequence>
<protein>
    <recommendedName>
        <fullName evidence="3">DUF1996 domain-containing protein</fullName>
    </recommendedName>
</protein>
<feature type="region of interest" description="Disordered" evidence="1">
    <location>
        <begin position="440"/>
        <end position="508"/>
    </location>
</feature>
<dbReference type="Proteomes" id="UP000241462">
    <property type="component" value="Unassembled WGS sequence"/>
</dbReference>
<feature type="signal peptide" evidence="2">
    <location>
        <begin position="1"/>
        <end position="17"/>
    </location>
</feature>
<evidence type="ECO:0000259" key="3">
    <source>
        <dbReference type="Pfam" id="PF09362"/>
    </source>
</evidence>
<gene>
    <name evidence="4" type="ORF">BD289DRAFT_463119</name>
</gene>
<dbReference type="PANTHER" id="PTHR43662">
    <property type="match status" value="1"/>
</dbReference>
<organism evidence="4 5">
    <name type="scientific">Coniella lustricola</name>
    <dbReference type="NCBI Taxonomy" id="2025994"/>
    <lineage>
        <taxon>Eukaryota</taxon>
        <taxon>Fungi</taxon>
        <taxon>Dikarya</taxon>
        <taxon>Ascomycota</taxon>
        <taxon>Pezizomycotina</taxon>
        <taxon>Sordariomycetes</taxon>
        <taxon>Sordariomycetidae</taxon>
        <taxon>Diaporthales</taxon>
        <taxon>Schizoparmaceae</taxon>
        <taxon>Coniella</taxon>
    </lineage>
</organism>
<dbReference type="OrthoDB" id="74764at2759"/>
<dbReference type="InParanoid" id="A0A2T2ZXB3"/>
<dbReference type="PANTHER" id="PTHR43662:SF11">
    <property type="entry name" value="WSC DOMAIN-CONTAINING PROTEIN"/>
    <property type="match status" value="1"/>
</dbReference>
<dbReference type="STRING" id="2025994.A0A2T2ZXB3"/>
<accession>A0A2T2ZXB3</accession>
<dbReference type="InterPro" id="IPR018535">
    <property type="entry name" value="DUF1996"/>
</dbReference>
<feature type="domain" description="DUF1996" evidence="3">
    <location>
        <begin position="41"/>
        <end position="305"/>
    </location>
</feature>
<evidence type="ECO:0000313" key="5">
    <source>
        <dbReference type="Proteomes" id="UP000241462"/>
    </source>
</evidence>
<keyword evidence="2" id="KW-0732">Signal</keyword>
<feature type="chain" id="PRO_5015662213" description="DUF1996 domain-containing protein" evidence="2">
    <location>
        <begin position="18"/>
        <end position="508"/>
    </location>
</feature>
<evidence type="ECO:0000256" key="1">
    <source>
        <dbReference type="SAM" id="MobiDB-lite"/>
    </source>
</evidence>
<feature type="compositionally biased region" description="Low complexity" evidence="1">
    <location>
        <begin position="440"/>
        <end position="454"/>
    </location>
</feature>
<feature type="compositionally biased region" description="Low complexity" evidence="1">
    <location>
        <begin position="462"/>
        <end position="478"/>
    </location>
</feature>
<reference evidence="4 5" key="1">
    <citation type="journal article" date="2018" name="Mycol. Prog.">
        <title>Coniella lustricola, a new species from submerged detritus.</title>
        <authorList>
            <person name="Raudabaugh D.B."/>
            <person name="Iturriaga T."/>
            <person name="Carver A."/>
            <person name="Mondo S."/>
            <person name="Pangilinan J."/>
            <person name="Lipzen A."/>
            <person name="He G."/>
            <person name="Amirebrahimi M."/>
            <person name="Grigoriev I.V."/>
            <person name="Miller A.N."/>
        </authorList>
    </citation>
    <scope>NUCLEOTIDE SEQUENCE [LARGE SCALE GENOMIC DNA]</scope>
    <source>
        <strain evidence="4 5">B22-T-1</strain>
    </source>
</reference>
<dbReference type="Pfam" id="PF09362">
    <property type="entry name" value="DUF1996"/>
    <property type="match status" value="1"/>
</dbReference>
<evidence type="ECO:0000313" key="4">
    <source>
        <dbReference type="EMBL" id="PSR78880.1"/>
    </source>
</evidence>
<name>A0A2T2ZXB3_9PEZI</name>
<proteinExistence type="predicted"/>
<dbReference type="EMBL" id="KZ678587">
    <property type="protein sequence ID" value="PSR78880.1"/>
    <property type="molecule type" value="Genomic_DNA"/>
</dbReference>